<protein>
    <recommendedName>
        <fullName evidence="4">Dystroglycan-like</fullName>
    </recommendedName>
</protein>
<sequence length="407" mass="44730">MASSLISSSHHIDFDSVFGIDDTGLVQMFETLIATGLKEFLGCPAVFYEAALTEFFKNSSVRDGVVVSTIRGTEIEIYENIFATTFGLPTDGLTDFLEVPKDLVFYARSLFSVSEEQVSISCLKKEMKIQYRLLCDILAKTLYVKAGSFDVVTRDRFMLMTAITFDVKINWSSLLFGVLQDMVMPGSRQAKGFEIQICVLLKNVPGLVLGESRAFPASRVLTEKTVHMYVTINEKVGMEETADAPRVKKTPAKKTVSTKRPVCDGEEAPIVKKKRTTQGKPMVIAQVAVPLQSVKATTDASTEQPPAPKRKSQKRKRRLILEGDDEIVDSAPEQPAAEAATDVQETYVALETDDVSGTAIGSDVGNQQLQIDADDSRADATIISFISDPDEEMEPVVEEKLADEAML</sequence>
<dbReference type="OrthoDB" id="2011474at2759"/>
<reference evidence="2 3" key="1">
    <citation type="journal article" date="2015" name="Proc. Natl. Acad. Sci. U.S.A.">
        <title>The resurrection genome of Boea hygrometrica: A blueprint for survival of dehydration.</title>
        <authorList>
            <person name="Xiao L."/>
            <person name="Yang G."/>
            <person name="Zhang L."/>
            <person name="Yang X."/>
            <person name="Zhao S."/>
            <person name="Ji Z."/>
            <person name="Zhou Q."/>
            <person name="Hu M."/>
            <person name="Wang Y."/>
            <person name="Chen M."/>
            <person name="Xu Y."/>
            <person name="Jin H."/>
            <person name="Xiao X."/>
            <person name="Hu G."/>
            <person name="Bao F."/>
            <person name="Hu Y."/>
            <person name="Wan P."/>
            <person name="Li L."/>
            <person name="Deng X."/>
            <person name="Kuang T."/>
            <person name="Xiang C."/>
            <person name="Zhu J.K."/>
            <person name="Oliver M.J."/>
            <person name="He Y."/>
        </authorList>
    </citation>
    <scope>NUCLEOTIDE SEQUENCE [LARGE SCALE GENOMIC DNA]</scope>
    <source>
        <strain evidence="3">cv. XS01</strain>
    </source>
</reference>
<organism evidence="2 3">
    <name type="scientific">Dorcoceras hygrometricum</name>
    <dbReference type="NCBI Taxonomy" id="472368"/>
    <lineage>
        <taxon>Eukaryota</taxon>
        <taxon>Viridiplantae</taxon>
        <taxon>Streptophyta</taxon>
        <taxon>Embryophyta</taxon>
        <taxon>Tracheophyta</taxon>
        <taxon>Spermatophyta</taxon>
        <taxon>Magnoliopsida</taxon>
        <taxon>eudicotyledons</taxon>
        <taxon>Gunneridae</taxon>
        <taxon>Pentapetalae</taxon>
        <taxon>asterids</taxon>
        <taxon>lamiids</taxon>
        <taxon>Lamiales</taxon>
        <taxon>Gesneriaceae</taxon>
        <taxon>Didymocarpoideae</taxon>
        <taxon>Trichosporeae</taxon>
        <taxon>Loxocarpinae</taxon>
        <taxon>Dorcoceras</taxon>
    </lineage>
</organism>
<name>A0A2Z7ACM5_9LAMI</name>
<feature type="compositionally biased region" description="Polar residues" evidence="1">
    <location>
        <begin position="295"/>
        <end position="304"/>
    </location>
</feature>
<dbReference type="Proteomes" id="UP000250235">
    <property type="component" value="Unassembled WGS sequence"/>
</dbReference>
<dbReference type="EMBL" id="KV018673">
    <property type="protein sequence ID" value="KZV16685.1"/>
    <property type="molecule type" value="Genomic_DNA"/>
</dbReference>
<accession>A0A2Z7ACM5</accession>
<feature type="region of interest" description="Disordered" evidence="1">
    <location>
        <begin position="295"/>
        <end position="316"/>
    </location>
</feature>
<dbReference type="AlphaFoldDB" id="A0A2Z7ACM5"/>
<gene>
    <name evidence="2" type="ORF">F511_20606</name>
</gene>
<evidence type="ECO:0008006" key="4">
    <source>
        <dbReference type="Google" id="ProtNLM"/>
    </source>
</evidence>
<evidence type="ECO:0000313" key="3">
    <source>
        <dbReference type="Proteomes" id="UP000250235"/>
    </source>
</evidence>
<evidence type="ECO:0000313" key="2">
    <source>
        <dbReference type="EMBL" id="KZV16685.1"/>
    </source>
</evidence>
<proteinExistence type="predicted"/>
<evidence type="ECO:0000256" key="1">
    <source>
        <dbReference type="SAM" id="MobiDB-lite"/>
    </source>
</evidence>
<keyword evidence="3" id="KW-1185">Reference proteome</keyword>